<dbReference type="Pfam" id="PF00877">
    <property type="entry name" value="NLPC_P60"/>
    <property type="match status" value="1"/>
</dbReference>
<dbReference type="InterPro" id="IPR036028">
    <property type="entry name" value="SH3-like_dom_sf"/>
</dbReference>
<evidence type="ECO:0000259" key="5">
    <source>
        <dbReference type="PROSITE" id="PS51935"/>
    </source>
</evidence>
<evidence type="ECO:0000313" key="6">
    <source>
        <dbReference type="EMBL" id="PLU04216.1"/>
    </source>
</evidence>
<proteinExistence type="inferred from homology"/>
<keyword evidence="7" id="KW-1185">Reference proteome</keyword>
<keyword evidence="4" id="KW-0788">Thiol protease</keyword>
<dbReference type="Proteomes" id="UP001190825">
    <property type="component" value="Unassembled WGS sequence"/>
</dbReference>
<dbReference type="SUPFAM" id="SSF54001">
    <property type="entry name" value="Cysteine proteinases"/>
    <property type="match status" value="1"/>
</dbReference>
<dbReference type="InterPro" id="IPR000064">
    <property type="entry name" value="NLP_P60_dom"/>
</dbReference>
<protein>
    <submittedName>
        <fullName evidence="6">Peptidase P60</fullName>
    </submittedName>
</protein>
<keyword evidence="3" id="KW-0378">Hydrolase</keyword>
<keyword evidence="2" id="KW-0645">Protease</keyword>
<comment type="caution">
    <text evidence="6">The sequence shown here is derived from an EMBL/GenBank/DDBJ whole genome shotgun (WGS) entry which is preliminary data.</text>
</comment>
<dbReference type="PROSITE" id="PS51935">
    <property type="entry name" value="NLPC_P60"/>
    <property type="match status" value="1"/>
</dbReference>
<dbReference type="InterPro" id="IPR051202">
    <property type="entry name" value="Peptidase_C40"/>
</dbReference>
<dbReference type="EMBL" id="NBUC01000066">
    <property type="protein sequence ID" value="PLU04216.1"/>
    <property type="molecule type" value="Genomic_DNA"/>
</dbReference>
<feature type="domain" description="NlpC/P60" evidence="5">
    <location>
        <begin position="167"/>
        <end position="288"/>
    </location>
</feature>
<dbReference type="PANTHER" id="PTHR47053:SF1">
    <property type="entry name" value="MUREIN DD-ENDOPEPTIDASE MEPH-RELATED"/>
    <property type="match status" value="1"/>
</dbReference>
<dbReference type="InterPro" id="IPR041382">
    <property type="entry name" value="SH3_16"/>
</dbReference>
<dbReference type="Gene3D" id="3.90.1720.10">
    <property type="entry name" value="endopeptidase domain like (from Nostoc punctiforme)"/>
    <property type="match status" value="1"/>
</dbReference>
<evidence type="ECO:0000256" key="2">
    <source>
        <dbReference type="ARBA" id="ARBA00022670"/>
    </source>
</evidence>
<accession>A0ABX4TM86</accession>
<dbReference type="InterPro" id="IPR038765">
    <property type="entry name" value="Papain-like_cys_pep_sf"/>
</dbReference>
<evidence type="ECO:0000256" key="3">
    <source>
        <dbReference type="ARBA" id="ARBA00022801"/>
    </source>
</evidence>
<evidence type="ECO:0000313" key="7">
    <source>
        <dbReference type="Proteomes" id="UP001190825"/>
    </source>
</evidence>
<dbReference type="PANTHER" id="PTHR47053">
    <property type="entry name" value="MUREIN DD-ENDOPEPTIDASE MEPH-RELATED"/>
    <property type="match status" value="1"/>
</dbReference>
<dbReference type="Pfam" id="PF18348">
    <property type="entry name" value="SH3_16"/>
    <property type="match status" value="1"/>
</dbReference>
<reference evidence="6 7" key="1">
    <citation type="journal article" date="2018" name="FEMS Microbiol. Ecol.">
        <title>Co-invading symbiotic mutualists of Medicago polymorpha retain high ancestral diversity and contain diverse accessory genomes.</title>
        <authorList>
            <person name="Porter S.S."/>
            <person name="Faber-Hammond J.J."/>
            <person name="Friesen M.L."/>
        </authorList>
    </citation>
    <scope>NUCLEOTIDE SEQUENCE [LARGE SCALE GENOMIC DNA]</scope>
    <source>
        <strain evidence="6 7">Str16</strain>
    </source>
</reference>
<dbReference type="SUPFAM" id="SSF50044">
    <property type="entry name" value="SH3-domain"/>
    <property type="match status" value="1"/>
</dbReference>
<evidence type="ECO:0000256" key="1">
    <source>
        <dbReference type="ARBA" id="ARBA00007074"/>
    </source>
</evidence>
<dbReference type="Gene3D" id="2.30.30.40">
    <property type="entry name" value="SH3 Domains"/>
    <property type="match status" value="1"/>
</dbReference>
<gene>
    <name evidence="6" type="ORF">BMJ33_12045</name>
</gene>
<organism evidence="6 7">
    <name type="scientific">Sinorhizobium medicae</name>
    <dbReference type="NCBI Taxonomy" id="110321"/>
    <lineage>
        <taxon>Bacteria</taxon>
        <taxon>Pseudomonadati</taxon>
        <taxon>Pseudomonadota</taxon>
        <taxon>Alphaproteobacteria</taxon>
        <taxon>Hyphomicrobiales</taxon>
        <taxon>Rhizobiaceae</taxon>
        <taxon>Sinorhizobium/Ensifer group</taxon>
        <taxon>Sinorhizobium</taxon>
    </lineage>
</organism>
<comment type="similarity">
    <text evidence="1">Belongs to the peptidase C40 family.</text>
</comment>
<name>A0ABX4TM86_9HYPH</name>
<sequence length="288" mass="31863">MSSPMPEVLDRRLNAYREDLAEERLRGIVEAKRFVEGTPAAVAVPVTPLRPRPEADCGTDTELLYGETLRILDVAGGWAWVKSDLDGYVGYVPQDLLKPAHSAATHIVSVPRTFVYRGADLRFPQVHALSMGSRVEVVGETETRGTRYFLLEGGLAIVADHCIQAGNPLTDDYVAVASRFIETPYLWGGRSGFGIDCSGLVQLAMQMTGRNAPRDSDMQARDLGRVIEREGLTRGDLVFWKGHVAIMEDEKTLIHANGHTMTVAREGLEDAIRRIGWLYAQPTGYRRP</sequence>
<evidence type="ECO:0000256" key="4">
    <source>
        <dbReference type="ARBA" id="ARBA00022807"/>
    </source>
</evidence>